<dbReference type="Gene3D" id="2.60.40.10">
    <property type="entry name" value="Immunoglobulins"/>
    <property type="match status" value="1"/>
</dbReference>
<evidence type="ECO:0000313" key="2">
    <source>
        <dbReference type="EMBL" id="KAB4178999.1"/>
    </source>
</evidence>
<dbReference type="GO" id="GO:0000155">
    <property type="term" value="F:phosphorelay sensor kinase activity"/>
    <property type="evidence" value="ECO:0007669"/>
    <property type="project" value="TreeGrafter"/>
</dbReference>
<accession>A0A7J5GPY6</accession>
<gene>
    <name evidence="2" type="ORF">GAQ34_22955</name>
</gene>
<dbReference type="Pfam" id="PF07494">
    <property type="entry name" value="Reg_prop"/>
    <property type="match status" value="4"/>
</dbReference>
<dbReference type="PANTHER" id="PTHR43547">
    <property type="entry name" value="TWO-COMPONENT HISTIDINE KINASE"/>
    <property type="match status" value="1"/>
</dbReference>
<feature type="non-terminal residue" evidence="2">
    <location>
        <position position="1"/>
    </location>
</feature>
<sequence>NKESIYACYQDREGGIWIGTYFSGVSYLSPKHKDIEWYYPNGTENSLSGNVISQFCEDPNGNIWIATEDGGLNLFDPRTKKFKNHLLRSSNPNIGYHNIHALLYNEGKLWIGSFSRGLYILDIQTGKMKNYRHNRANPHSIPNDHIYSIYQTKDGSIYLGTLSGFCQYDPESDSFRTLEPLSHIFIYDMVEDPYGDLWLASKRDGIWRYNRQTGKLHNYRNDPANPDSPCSNWVIRVYIDHKQHLWFCTEGGGICRYHYQEDRFENFSTKENLPNNIIYGILDDQSGNYWLSSNRGLIRYEPQNKRAQLYTIEDGLQSNQFNFRSSLQASDGKFYFGGVNGFNCFYPFKLSINKVRPTASISAVYMHSPDDKVSLSKRIPALSGQVTVPYQVVSFDITFESLSYVAPSKNLYAYKLDGIHKEWIYTDKH</sequence>
<dbReference type="AlphaFoldDB" id="A0A7J5GPY6"/>
<dbReference type="InterPro" id="IPR011110">
    <property type="entry name" value="Reg_prop"/>
</dbReference>
<comment type="caution">
    <text evidence="2">The sequence shown here is derived from an EMBL/GenBank/DDBJ whole genome shotgun (WGS) entry which is preliminary data.</text>
</comment>
<evidence type="ECO:0000313" key="3">
    <source>
        <dbReference type="Proteomes" id="UP000442334"/>
    </source>
</evidence>
<dbReference type="InterPro" id="IPR015943">
    <property type="entry name" value="WD40/YVTN_repeat-like_dom_sf"/>
</dbReference>
<feature type="non-terminal residue" evidence="2">
    <location>
        <position position="429"/>
    </location>
</feature>
<dbReference type="InterPro" id="IPR011047">
    <property type="entry name" value="Quinoprotein_ADH-like_sf"/>
</dbReference>
<dbReference type="Gene3D" id="2.130.10.10">
    <property type="entry name" value="YVTN repeat-like/Quinoprotein amine dehydrogenase"/>
    <property type="match status" value="1"/>
</dbReference>
<dbReference type="Proteomes" id="UP000442334">
    <property type="component" value="Unassembled WGS sequence"/>
</dbReference>
<organism evidence="2 3">
    <name type="scientific">Bacteroides uniformis</name>
    <dbReference type="NCBI Taxonomy" id="820"/>
    <lineage>
        <taxon>Bacteria</taxon>
        <taxon>Pseudomonadati</taxon>
        <taxon>Bacteroidota</taxon>
        <taxon>Bacteroidia</taxon>
        <taxon>Bacteroidales</taxon>
        <taxon>Bacteroidaceae</taxon>
        <taxon>Bacteroides</taxon>
    </lineage>
</organism>
<evidence type="ECO:0000256" key="1">
    <source>
        <dbReference type="ARBA" id="ARBA00022553"/>
    </source>
</evidence>
<keyword evidence="2" id="KW-0808">Transferase</keyword>
<dbReference type="InterPro" id="IPR013783">
    <property type="entry name" value="Ig-like_fold"/>
</dbReference>
<keyword evidence="2" id="KW-0418">Kinase</keyword>
<dbReference type="EMBL" id="WCUA01000170">
    <property type="protein sequence ID" value="KAB4178999.1"/>
    <property type="molecule type" value="Genomic_DNA"/>
</dbReference>
<proteinExistence type="predicted"/>
<name>A0A7J5GPY6_BACUN</name>
<reference evidence="2 3" key="1">
    <citation type="journal article" date="2019" name="Nat. Med.">
        <title>A library of human gut bacterial isolates paired with longitudinal multiomics data enables mechanistic microbiome research.</title>
        <authorList>
            <person name="Poyet M."/>
            <person name="Groussin M."/>
            <person name="Gibbons S.M."/>
            <person name="Avila-Pacheco J."/>
            <person name="Jiang X."/>
            <person name="Kearney S.M."/>
            <person name="Perrotta A.R."/>
            <person name="Berdy B."/>
            <person name="Zhao S."/>
            <person name="Lieberman T.D."/>
            <person name="Swanson P.K."/>
            <person name="Smith M."/>
            <person name="Roesemann S."/>
            <person name="Alexander J.E."/>
            <person name="Rich S.A."/>
            <person name="Livny J."/>
            <person name="Vlamakis H."/>
            <person name="Clish C."/>
            <person name="Bullock K."/>
            <person name="Deik A."/>
            <person name="Scott J."/>
            <person name="Pierce K.A."/>
            <person name="Xavier R.J."/>
            <person name="Alm E.J."/>
        </authorList>
    </citation>
    <scope>NUCLEOTIDE SEQUENCE [LARGE SCALE GENOMIC DNA]</scope>
    <source>
        <strain evidence="2 3">BIOML-A21</strain>
    </source>
</reference>
<protein>
    <submittedName>
        <fullName evidence="2">Hybrid sensor histidine kinase/response regulator</fullName>
    </submittedName>
</protein>
<dbReference type="PANTHER" id="PTHR43547:SF2">
    <property type="entry name" value="HYBRID SIGNAL TRANSDUCTION HISTIDINE KINASE C"/>
    <property type="match status" value="1"/>
</dbReference>
<dbReference type="RefSeq" id="WP_317162475.1">
    <property type="nucleotide sequence ID" value="NZ_WCUA01000170.1"/>
</dbReference>
<keyword evidence="1" id="KW-0597">Phosphoprotein</keyword>
<dbReference type="SUPFAM" id="SSF50998">
    <property type="entry name" value="Quinoprotein alcohol dehydrogenase-like"/>
    <property type="match status" value="1"/>
</dbReference>